<dbReference type="EMBL" id="BDCO01000003">
    <property type="protein sequence ID" value="GAT34964.1"/>
    <property type="molecule type" value="Genomic_DNA"/>
</dbReference>
<dbReference type="AlphaFoldDB" id="A0A146GE45"/>
<dbReference type="InterPro" id="IPR008949">
    <property type="entry name" value="Isoprenoid_synthase_dom_sf"/>
</dbReference>
<keyword evidence="1" id="KW-0808">Transferase</keyword>
<dbReference type="Proteomes" id="UP000076023">
    <property type="component" value="Unassembled WGS sequence"/>
</dbReference>
<dbReference type="RefSeq" id="WP_075080828.1">
    <property type="nucleotide sequence ID" value="NZ_BDCO01000003.1"/>
</dbReference>
<keyword evidence="2" id="KW-1185">Reference proteome</keyword>
<protein>
    <submittedName>
        <fullName evidence="1">Farnesyl-diphosphate farnesyltransferase</fullName>
    </submittedName>
</protein>
<gene>
    <name evidence="1" type="ORF">TSACC_324</name>
</gene>
<dbReference type="SFLD" id="SFLDG01018">
    <property type="entry name" value="Squalene/Phytoene_Synthase_Lik"/>
    <property type="match status" value="1"/>
</dbReference>
<dbReference type="PANTHER" id="PTHR31480">
    <property type="entry name" value="BIFUNCTIONAL LYCOPENE CYCLASE/PHYTOENE SYNTHASE"/>
    <property type="match status" value="1"/>
</dbReference>
<comment type="caution">
    <text evidence="1">The sequence shown here is derived from an EMBL/GenBank/DDBJ whole genome shotgun (WGS) entry which is preliminary data.</text>
</comment>
<dbReference type="InterPro" id="IPR002060">
    <property type="entry name" value="Squ/phyt_synthse"/>
</dbReference>
<dbReference type="STRING" id="690879.TSACC_324"/>
<dbReference type="GO" id="GO:0016765">
    <property type="term" value="F:transferase activity, transferring alkyl or aryl (other than methyl) groups"/>
    <property type="evidence" value="ECO:0007669"/>
    <property type="project" value="UniProtKB-ARBA"/>
</dbReference>
<proteinExistence type="predicted"/>
<dbReference type="SFLD" id="SFLDS00005">
    <property type="entry name" value="Isoprenoid_Synthase_Type_I"/>
    <property type="match status" value="1"/>
</dbReference>
<dbReference type="InParanoid" id="A0A146GE45"/>
<sequence length="246" mass="27642">MPEIDWRLLREVSRSFYLTLRLLPPRVRPTIALAYLLARLSDTKADGATSDSERELLAREDELRAALKASEDREEIASVWATIQEGQDFDGSRFPPGAPPLSAAELDRYTYLVAGCVGEFWTRVCTKHLPHFASLPHEEMLEAGVQFGKGLQYVNVLRDRAADSSLGRVYLRPESISHALAVARGHLLGAEKYVKALRIRRLRMACALPLLLGRETLELIEKNPGAPRVKVARSRVWLLLARSVIY</sequence>
<organism evidence="1 2">
    <name type="scientific">Terrimicrobium sacchariphilum</name>
    <dbReference type="NCBI Taxonomy" id="690879"/>
    <lineage>
        <taxon>Bacteria</taxon>
        <taxon>Pseudomonadati</taxon>
        <taxon>Verrucomicrobiota</taxon>
        <taxon>Terrimicrobiia</taxon>
        <taxon>Terrimicrobiales</taxon>
        <taxon>Terrimicrobiaceae</taxon>
        <taxon>Terrimicrobium</taxon>
    </lineage>
</organism>
<dbReference type="Gene3D" id="1.10.600.10">
    <property type="entry name" value="Farnesyl Diphosphate Synthase"/>
    <property type="match status" value="1"/>
</dbReference>
<dbReference type="SUPFAM" id="SSF48576">
    <property type="entry name" value="Terpenoid synthases"/>
    <property type="match status" value="1"/>
</dbReference>
<reference evidence="2" key="1">
    <citation type="journal article" date="2017" name="Genome Announc.">
        <title>Draft Genome Sequence of Terrimicrobium sacchariphilum NM-5T, a Facultative Anaerobic Soil Bacterium of the Class Spartobacteria.</title>
        <authorList>
            <person name="Qiu Y.L."/>
            <person name="Tourlousse D.M."/>
            <person name="Matsuura N."/>
            <person name="Ohashi A."/>
            <person name="Sekiguchi Y."/>
        </authorList>
    </citation>
    <scope>NUCLEOTIDE SEQUENCE [LARGE SCALE GENOMIC DNA]</scope>
    <source>
        <strain evidence="2">NM-5</strain>
    </source>
</reference>
<accession>A0A146GE45</accession>
<evidence type="ECO:0000313" key="1">
    <source>
        <dbReference type="EMBL" id="GAT34964.1"/>
    </source>
</evidence>
<evidence type="ECO:0000313" key="2">
    <source>
        <dbReference type="Proteomes" id="UP000076023"/>
    </source>
</evidence>
<name>A0A146GE45_TERSA</name>
<dbReference type="Pfam" id="PF00494">
    <property type="entry name" value="SQS_PSY"/>
    <property type="match status" value="2"/>
</dbReference>